<feature type="domain" description="C2H2-type" evidence="10">
    <location>
        <begin position="426"/>
        <end position="447"/>
    </location>
</feature>
<dbReference type="SMART" id="SM00156">
    <property type="entry name" value="PP2Ac"/>
    <property type="match status" value="1"/>
</dbReference>
<comment type="similarity">
    <text evidence="6">Belongs to the PPP phosphatase family. PP-4 (PP-X) subfamily.</text>
</comment>
<dbReference type="AlphaFoldDB" id="A0A7R9BLP0"/>
<dbReference type="EC" id="3.1.3.16" evidence="9"/>
<organism evidence="12">
    <name type="scientific">Notodromas monacha</name>
    <dbReference type="NCBI Taxonomy" id="399045"/>
    <lineage>
        <taxon>Eukaryota</taxon>
        <taxon>Metazoa</taxon>
        <taxon>Ecdysozoa</taxon>
        <taxon>Arthropoda</taxon>
        <taxon>Crustacea</taxon>
        <taxon>Oligostraca</taxon>
        <taxon>Ostracoda</taxon>
        <taxon>Podocopa</taxon>
        <taxon>Podocopida</taxon>
        <taxon>Cypridocopina</taxon>
        <taxon>Cypridoidea</taxon>
        <taxon>Cyprididae</taxon>
        <taxon>Notodromas</taxon>
    </lineage>
</organism>
<dbReference type="CDD" id="cd07415">
    <property type="entry name" value="MPP_PP2A_PP4_PP6"/>
    <property type="match status" value="1"/>
</dbReference>
<gene>
    <name evidence="12" type="ORF">NMOB1V02_LOCUS5363</name>
</gene>
<sequence>MGALSKSDLDGQIEKLRNCELITEAEVKSLCARAREILVEESNVQRVDSPVTVCGDIHGQFYDLKELFKVGGDVPETSYLFLGDFVDRGFYSVETFLLLLALKVRYPDRITLIRGNHESRQITQVYGFYDECIRKYGSVLVWRYCTEIFDYLSLAAIIDGRIFCVHGGLSPSIQTLDQIRTIDRKQEVPHDGPMCDLLWSDPEDTNGWGVSPRGAGFLFGSDVVAMFNATNEIDLICRAHQLVMEGYKWHFNETVLTVWSAPNYCYRCGNVAAILELDENLQRDFTIFDAAPQEIRGAPQKKPHADYFLNRKMSEYSQWIEETMENGVKKVSLKVISVDTHVPEKDECGKVFSCHQCLKKFYDYKEYRVHRNRKHKTDFIIGPDDFTYNMHCFRCSFCSLGFKGKEYVTKHRLESHNIFNNDDLECGMCRQRFDSPQTRFKHEVMLHGLQTQNAGQPFSTAPKVVTRVSNDSAKSGEKCDDFQVLDWRADVEKDHVISTGFENGFVHSNVLVSNVGDEDNVEVTYRIVQLT</sequence>
<comment type="catalytic activity">
    <reaction evidence="7">
        <text>O-phospho-L-seryl-[protein] + H2O = L-seryl-[protein] + phosphate</text>
        <dbReference type="Rhea" id="RHEA:20629"/>
        <dbReference type="Rhea" id="RHEA-COMP:9863"/>
        <dbReference type="Rhea" id="RHEA-COMP:11604"/>
        <dbReference type="ChEBI" id="CHEBI:15377"/>
        <dbReference type="ChEBI" id="CHEBI:29999"/>
        <dbReference type="ChEBI" id="CHEBI:43474"/>
        <dbReference type="ChEBI" id="CHEBI:83421"/>
        <dbReference type="EC" id="3.1.3.16"/>
    </reaction>
</comment>
<dbReference type="SUPFAM" id="SSF56300">
    <property type="entry name" value="Metallo-dependent phosphatases"/>
    <property type="match status" value="1"/>
</dbReference>
<evidence type="ECO:0000256" key="8">
    <source>
        <dbReference type="ARBA" id="ARBA00048336"/>
    </source>
</evidence>
<keyword evidence="2" id="KW-0479">Metal-binding</keyword>
<evidence type="ECO:0000259" key="11">
    <source>
        <dbReference type="PROSITE" id="PS00125"/>
    </source>
</evidence>
<feature type="domain" description="C2H2-type" evidence="10">
    <location>
        <begin position="354"/>
        <end position="375"/>
    </location>
</feature>
<dbReference type="PROSITE" id="PS00125">
    <property type="entry name" value="SER_THR_PHOSPHATASE"/>
    <property type="match status" value="1"/>
</dbReference>
<evidence type="ECO:0000256" key="6">
    <source>
        <dbReference type="ARBA" id="ARBA00038328"/>
    </source>
</evidence>
<accession>A0A7R9BLP0</accession>
<dbReference type="InterPro" id="IPR047129">
    <property type="entry name" value="PPA2-like"/>
</dbReference>
<evidence type="ECO:0000256" key="9">
    <source>
        <dbReference type="RuleBase" id="RU004273"/>
    </source>
</evidence>
<dbReference type="InterPro" id="IPR006186">
    <property type="entry name" value="Ser/Thr-sp_prot-phosphatase"/>
</dbReference>
<evidence type="ECO:0000256" key="2">
    <source>
        <dbReference type="ARBA" id="ARBA00022723"/>
    </source>
</evidence>
<evidence type="ECO:0000256" key="4">
    <source>
        <dbReference type="ARBA" id="ARBA00022912"/>
    </source>
</evidence>
<keyword evidence="4" id="KW-0904">Protein phosphatase</keyword>
<proteinExistence type="inferred from homology"/>
<dbReference type="Proteomes" id="UP000678499">
    <property type="component" value="Unassembled WGS sequence"/>
</dbReference>
<dbReference type="InterPro" id="IPR013087">
    <property type="entry name" value="Znf_C2H2_type"/>
</dbReference>
<dbReference type="EMBL" id="CAJPEX010000964">
    <property type="protein sequence ID" value="CAG0917787.1"/>
    <property type="molecule type" value="Genomic_DNA"/>
</dbReference>
<dbReference type="InterPro" id="IPR029052">
    <property type="entry name" value="Metallo-depent_PP-like"/>
</dbReference>
<dbReference type="EMBL" id="OA883001">
    <property type="protein sequence ID" value="CAD7277635.1"/>
    <property type="molecule type" value="Genomic_DNA"/>
</dbReference>
<dbReference type="PRINTS" id="PR00114">
    <property type="entry name" value="STPHPHTASE"/>
</dbReference>
<evidence type="ECO:0000256" key="3">
    <source>
        <dbReference type="ARBA" id="ARBA00022801"/>
    </source>
</evidence>
<dbReference type="InterPro" id="IPR004843">
    <property type="entry name" value="Calcineurin-like_PHP"/>
</dbReference>
<evidence type="ECO:0000256" key="1">
    <source>
        <dbReference type="ARBA" id="ARBA00001936"/>
    </source>
</evidence>
<dbReference type="PANTHER" id="PTHR45619">
    <property type="entry name" value="SERINE/THREONINE-PROTEIN PHOSPHATASE PP2A-RELATED"/>
    <property type="match status" value="1"/>
</dbReference>
<feature type="domain" description="C2H2-type" evidence="10">
    <location>
        <begin position="395"/>
        <end position="416"/>
    </location>
</feature>
<reference evidence="12" key="1">
    <citation type="submission" date="2020-11" db="EMBL/GenBank/DDBJ databases">
        <authorList>
            <person name="Tran Van P."/>
        </authorList>
    </citation>
    <scope>NUCLEOTIDE SEQUENCE</scope>
</reference>
<dbReference type="GO" id="GO:0004722">
    <property type="term" value="F:protein serine/threonine phosphatase activity"/>
    <property type="evidence" value="ECO:0007669"/>
    <property type="project" value="UniProtKB-EC"/>
</dbReference>
<protein>
    <recommendedName>
        <fullName evidence="9">Serine/threonine-protein phosphatase</fullName>
        <ecNumber evidence="9">3.1.3.16</ecNumber>
    </recommendedName>
</protein>
<dbReference type="GO" id="GO:0046872">
    <property type="term" value="F:metal ion binding"/>
    <property type="evidence" value="ECO:0007669"/>
    <property type="project" value="UniProtKB-KW"/>
</dbReference>
<dbReference type="OrthoDB" id="1930084at2759"/>
<name>A0A7R9BLP0_9CRUS</name>
<dbReference type="Pfam" id="PF00149">
    <property type="entry name" value="Metallophos"/>
    <property type="match status" value="1"/>
</dbReference>
<evidence type="ECO:0000259" key="10">
    <source>
        <dbReference type="PROSITE" id="PS00028"/>
    </source>
</evidence>
<dbReference type="FunFam" id="3.60.21.10:FF:000010">
    <property type="entry name" value="Serine/threonine-protein phosphatase"/>
    <property type="match status" value="1"/>
</dbReference>
<evidence type="ECO:0000313" key="12">
    <source>
        <dbReference type="EMBL" id="CAD7277635.1"/>
    </source>
</evidence>
<evidence type="ECO:0000313" key="13">
    <source>
        <dbReference type="Proteomes" id="UP000678499"/>
    </source>
</evidence>
<dbReference type="Gene3D" id="3.60.21.10">
    <property type="match status" value="1"/>
</dbReference>
<evidence type="ECO:0000256" key="5">
    <source>
        <dbReference type="ARBA" id="ARBA00023211"/>
    </source>
</evidence>
<keyword evidence="13" id="KW-1185">Reference proteome</keyword>
<keyword evidence="3 9" id="KW-0378">Hydrolase</keyword>
<feature type="domain" description="Serine/threonine specific protein phosphatases" evidence="11">
    <location>
        <begin position="113"/>
        <end position="118"/>
    </location>
</feature>
<dbReference type="PROSITE" id="PS00028">
    <property type="entry name" value="ZINC_FINGER_C2H2_1"/>
    <property type="match status" value="3"/>
</dbReference>
<comment type="cofactor">
    <cofactor evidence="1">
        <name>Mn(2+)</name>
        <dbReference type="ChEBI" id="CHEBI:29035"/>
    </cofactor>
</comment>
<keyword evidence="5" id="KW-0464">Manganese</keyword>
<evidence type="ECO:0000256" key="7">
    <source>
        <dbReference type="ARBA" id="ARBA00047761"/>
    </source>
</evidence>
<dbReference type="SMART" id="SM00355">
    <property type="entry name" value="ZnF_C2H2"/>
    <property type="match status" value="3"/>
</dbReference>
<comment type="catalytic activity">
    <reaction evidence="8 9">
        <text>O-phospho-L-threonyl-[protein] + H2O = L-threonyl-[protein] + phosphate</text>
        <dbReference type="Rhea" id="RHEA:47004"/>
        <dbReference type="Rhea" id="RHEA-COMP:11060"/>
        <dbReference type="Rhea" id="RHEA-COMP:11605"/>
        <dbReference type="ChEBI" id="CHEBI:15377"/>
        <dbReference type="ChEBI" id="CHEBI:30013"/>
        <dbReference type="ChEBI" id="CHEBI:43474"/>
        <dbReference type="ChEBI" id="CHEBI:61977"/>
        <dbReference type="EC" id="3.1.3.16"/>
    </reaction>
</comment>